<accession>C0GI82</accession>
<dbReference type="Gene3D" id="3.90.1530.30">
    <property type="match status" value="1"/>
</dbReference>
<keyword evidence="3" id="KW-0159">Chromosome partition</keyword>
<dbReference type="Gene3D" id="1.10.10.2830">
    <property type="match status" value="1"/>
</dbReference>
<dbReference type="InterPro" id="IPR050336">
    <property type="entry name" value="Chromosome_partition/occlusion"/>
</dbReference>
<dbReference type="AlphaFoldDB" id="C0GI82"/>
<dbReference type="CDD" id="cd00093">
    <property type="entry name" value="HTH_XRE"/>
    <property type="match status" value="1"/>
</dbReference>
<evidence type="ECO:0000256" key="3">
    <source>
        <dbReference type="ARBA" id="ARBA00022829"/>
    </source>
</evidence>
<dbReference type="GO" id="GO:0003677">
    <property type="term" value="F:DNA binding"/>
    <property type="evidence" value="ECO:0007669"/>
    <property type="project" value="UniProtKB-KW"/>
</dbReference>
<dbReference type="GO" id="GO:0007059">
    <property type="term" value="P:chromosome segregation"/>
    <property type="evidence" value="ECO:0007669"/>
    <property type="project" value="UniProtKB-KW"/>
</dbReference>
<evidence type="ECO:0000256" key="1">
    <source>
        <dbReference type="ARBA" id="ARBA00004453"/>
    </source>
</evidence>
<feature type="compositionally biased region" description="Basic and acidic residues" evidence="5">
    <location>
        <begin position="209"/>
        <end position="219"/>
    </location>
</feature>
<dbReference type="InterPro" id="IPR001387">
    <property type="entry name" value="Cro/C1-type_HTH"/>
</dbReference>
<dbReference type="InterPro" id="IPR036086">
    <property type="entry name" value="ParB/Sulfiredoxin_sf"/>
</dbReference>
<keyword evidence="4" id="KW-0238">DNA-binding</keyword>
<keyword evidence="8" id="KW-1185">Reference proteome</keyword>
<dbReference type="CDD" id="cd16393">
    <property type="entry name" value="SPO0J_N"/>
    <property type="match status" value="1"/>
</dbReference>
<dbReference type="Proteomes" id="UP000006443">
    <property type="component" value="Unassembled WGS sequence"/>
</dbReference>
<dbReference type="SMART" id="SM00470">
    <property type="entry name" value="ParB"/>
    <property type="match status" value="1"/>
</dbReference>
<protein>
    <submittedName>
        <fullName evidence="7">ParB-like partition protein</fullName>
    </submittedName>
</protein>
<gene>
    <name evidence="7" type="ORF">DealDRAFT_2191</name>
</gene>
<evidence type="ECO:0000313" key="7">
    <source>
        <dbReference type="EMBL" id="EEG76930.1"/>
    </source>
</evidence>
<name>C0GI82_DETAL</name>
<comment type="similarity">
    <text evidence="2">Belongs to the ParB family.</text>
</comment>
<dbReference type="STRING" id="555088.DealDRAFT_2191"/>
<dbReference type="FunFam" id="3.90.1530.30:FF:000001">
    <property type="entry name" value="Chromosome partitioning protein ParB"/>
    <property type="match status" value="1"/>
</dbReference>
<dbReference type="InterPro" id="IPR003115">
    <property type="entry name" value="ParB_N"/>
</dbReference>
<feature type="region of interest" description="Disordered" evidence="5">
    <location>
        <begin position="209"/>
        <end position="228"/>
    </location>
</feature>
<proteinExistence type="inferred from homology"/>
<organism evidence="7 8">
    <name type="scientific">Dethiobacter alkaliphilus AHT 1</name>
    <dbReference type="NCBI Taxonomy" id="555088"/>
    <lineage>
        <taxon>Bacteria</taxon>
        <taxon>Bacillati</taxon>
        <taxon>Bacillota</taxon>
        <taxon>Dethiobacteria</taxon>
        <taxon>Dethiobacterales</taxon>
        <taxon>Dethiobacteraceae</taxon>
        <taxon>Dethiobacter</taxon>
    </lineage>
</organism>
<dbReference type="InterPro" id="IPR041468">
    <property type="entry name" value="HTH_ParB/Spo0J"/>
</dbReference>
<sequence>MSKKRLGKGLQALIPEIEDTPLSDAVDVDVAQISVNPYQPRKHFDEEKLAELARSVEQHGILQPLIVRPSDGEYELVAGERRLRAAKKAGLQRVPVVIRPLTDKEMMEIALIENLQRQDLNPLEEAQAYQRLMEEFNYTQEQLAERVGKSRSAVANTLRLTALHPEARNFVANQQLSEGHARAILSLPLEKQPLAARKAVELGLSVRDTERMAGQEPKKKAARKPRAATGGATDSYIADLEDRLRQVCGTAVNVRMSAKGGGKLEIQFYDLDELERVCEILF</sequence>
<dbReference type="RefSeq" id="WP_008517365.1">
    <property type="nucleotide sequence ID" value="NZ_ACJM01000011.1"/>
</dbReference>
<comment type="caution">
    <text evidence="7">The sequence shown here is derived from an EMBL/GenBank/DDBJ whole genome shotgun (WGS) entry which is preliminary data.</text>
</comment>
<reference evidence="7 8" key="1">
    <citation type="submission" date="2009-02" db="EMBL/GenBank/DDBJ databases">
        <title>Sequencing of the draft genome and assembly of Dethiobacter alkaliphilus AHT 1.</title>
        <authorList>
            <consortium name="US DOE Joint Genome Institute (JGI-PGF)"/>
            <person name="Lucas S."/>
            <person name="Copeland A."/>
            <person name="Lapidus A."/>
            <person name="Glavina del Rio T."/>
            <person name="Dalin E."/>
            <person name="Tice H."/>
            <person name="Bruce D."/>
            <person name="Goodwin L."/>
            <person name="Pitluck S."/>
            <person name="Larimer F."/>
            <person name="Land M.L."/>
            <person name="Hauser L."/>
            <person name="Muyzer G."/>
        </authorList>
    </citation>
    <scope>NUCLEOTIDE SEQUENCE [LARGE SCALE GENOMIC DNA]</scope>
    <source>
        <strain evidence="7 8">AHT 1</strain>
    </source>
</reference>
<dbReference type="Pfam" id="PF02195">
    <property type="entry name" value="ParB_N"/>
    <property type="match status" value="1"/>
</dbReference>
<dbReference type="NCBIfam" id="TIGR00180">
    <property type="entry name" value="parB_part"/>
    <property type="match status" value="1"/>
</dbReference>
<dbReference type="SUPFAM" id="SSF110849">
    <property type="entry name" value="ParB/Sulfiredoxin"/>
    <property type="match status" value="1"/>
</dbReference>
<dbReference type="PANTHER" id="PTHR33375:SF1">
    <property type="entry name" value="CHROMOSOME-PARTITIONING PROTEIN PARB-RELATED"/>
    <property type="match status" value="1"/>
</dbReference>
<dbReference type="OrthoDB" id="9802051at2"/>
<evidence type="ECO:0000313" key="8">
    <source>
        <dbReference type="Proteomes" id="UP000006443"/>
    </source>
</evidence>
<dbReference type="PANTHER" id="PTHR33375">
    <property type="entry name" value="CHROMOSOME-PARTITIONING PROTEIN PARB-RELATED"/>
    <property type="match status" value="1"/>
</dbReference>
<evidence type="ECO:0000256" key="5">
    <source>
        <dbReference type="SAM" id="MobiDB-lite"/>
    </source>
</evidence>
<dbReference type="PROSITE" id="PS50943">
    <property type="entry name" value="HTH_CROC1"/>
    <property type="match status" value="1"/>
</dbReference>
<comment type="subcellular location">
    <subcellularLocation>
        <location evidence="1">Cytoplasm</location>
        <location evidence="1">Nucleoid</location>
    </subcellularLocation>
</comment>
<feature type="domain" description="HTH cro/C1-type" evidence="6">
    <location>
        <begin position="130"/>
        <end position="156"/>
    </location>
</feature>
<evidence type="ECO:0000256" key="2">
    <source>
        <dbReference type="ARBA" id="ARBA00006295"/>
    </source>
</evidence>
<dbReference type="EMBL" id="ACJM01000011">
    <property type="protein sequence ID" value="EEG76930.1"/>
    <property type="molecule type" value="Genomic_DNA"/>
</dbReference>
<dbReference type="GO" id="GO:0045881">
    <property type="term" value="P:positive regulation of sporulation resulting in formation of a cellular spore"/>
    <property type="evidence" value="ECO:0007669"/>
    <property type="project" value="TreeGrafter"/>
</dbReference>
<dbReference type="GO" id="GO:0005694">
    <property type="term" value="C:chromosome"/>
    <property type="evidence" value="ECO:0007669"/>
    <property type="project" value="TreeGrafter"/>
</dbReference>
<dbReference type="FunFam" id="1.10.10.2830:FF:000001">
    <property type="entry name" value="Chromosome partitioning protein ParB"/>
    <property type="match status" value="1"/>
</dbReference>
<dbReference type="Pfam" id="PF23552">
    <property type="entry name" value="ParB_C"/>
    <property type="match status" value="1"/>
</dbReference>
<dbReference type="InterPro" id="IPR057240">
    <property type="entry name" value="ParB_dimer_C"/>
</dbReference>
<dbReference type="Pfam" id="PF17762">
    <property type="entry name" value="HTH_ParB"/>
    <property type="match status" value="1"/>
</dbReference>
<dbReference type="SUPFAM" id="SSF109709">
    <property type="entry name" value="KorB DNA-binding domain-like"/>
    <property type="match status" value="1"/>
</dbReference>
<evidence type="ECO:0000256" key="4">
    <source>
        <dbReference type="ARBA" id="ARBA00023125"/>
    </source>
</evidence>
<evidence type="ECO:0000259" key="6">
    <source>
        <dbReference type="PROSITE" id="PS50943"/>
    </source>
</evidence>
<dbReference type="GO" id="GO:0009295">
    <property type="term" value="C:nucleoid"/>
    <property type="evidence" value="ECO:0007669"/>
    <property type="project" value="UniProtKB-SubCell"/>
</dbReference>
<dbReference type="InterPro" id="IPR004437">
    <property type="entry name" value="ParB/RepB/Spo0J"/>
</dbReference>
<dbReference type="eggNOG" id="COG1475">
    <property type="taxonomic scope" value="Bacteria"/>
</dbReference>